<evidence type="ECO:0000256" key="1">
    <source>
        <dbReference type="ARBA" id="ARBA00022679"/>
    </source>
</evidence>
<dbReference type="RefSeq" id="WP_103159400.1">
    <property type="nucleotide sequence ID" value="NZ_BMDK01000001.1"/>
</dbReference>
<proteinExistence type="predicted"/>
<dbReference type="Proteomes" id="UP000242704">
    <property type="component" value="Unassembled WGS sequence"/>
</dbReference>
<dbReference type="Proteomes" id="UP001240157">
    <property type="component" value="Unassembled WGS sequence"/>
</dbReference>
<protein>
    <submittedName>
        <fullName evidence="3 4">N-acetyltransferase</fullName>
        <ecNumber evidence="3">2.3.1.-</ecNumber>
    </submittedName>
</protein>
<dbReference type="Gene3D" id="3.40.630.30">
    <property type="match status" value="1"/>
</dbReference>
<keyword evidence="3" id="KW-0012">Acyltransferase</keyword>
<evidence type="ECO:0000313" key="4">
    <source>
        <dbReference type="EMBL" id="PTG11535.1"/>
    </source>
</evidence>
<comment type="caution">
    <text evidence="4">The sequence shown here is derived from an EMBL/GenBank/DDBJ whole genome shotgun (WGS) entry which is preliminary data.</text>
</comment>
<evidence type="ECO:0000313" key="3">
    <source>
        <dbReference type="EMBL" id="MDQ7175214.1"/>
    </source>
</evidence>
<reference evidence="4 5" key="1">
    <citation type="journal article" date="2016" name="Front. Microbiol.">
        <title>Comprehensive Phylogenetic Analysis of Bovine Non-aureus Staphylococci Species Based on Whole-Genome Sequencing.</title>
        <authorList>
            <person name="Naushad S."/>
            <person name="Barkema H.W."/>
            <person name="Luby C."/>
            <person name="Condas L.A."/>
            <person name="Nobrega D.B."/>
            <person name="Carson D.A."/>
            <person name="De Buck J."/>
        </authorList>
    </citation>
    <scope>NUCLEOTIDE SEQUENCE [LARGE SCALE GENOMIC DNA]</scope>
    <source>
        <strain evidence="4 5">SNUC 505</strain>
    </source>
</reference>
<evidence type="ECO:0000313" key="6">
    <source>
        <dbReference type="Proteomes" id="UP001240157"/>
    </source>
</evidence>
<name>A0AAE5T020_STACR</name>
<dbReference type="InterPro" id="IPR000182">
    <property type="entry name" value="GNAT_dom"/>
</dbReference>
<sequence length="149" mass="17311">MFERLKSMMEAPMNLLLLADPSVKRVYRYLEEGVCMLYKEKGEVIGCYVLMKRDNARIELMNIAVCEQHQGKGIGKCLLNHAINYASQHQYQDIIVGTGNSSLNQIAFYQKAGFRLVDITFDFFVQDNEPLIYENGIWCRDMLRFVKKL</sequence>
<dbReference type="InterPro" id="IPR016181">
    <property type="entry name" value="Acyl_CoA_acyltransferase"/>
</dbReference>
<dbReference type="PANTHER" id="PTHR13947">
    <property type="entry name" value="GNAT FAMILY N-ACETYLTRANSFERASE"/>
    <property type="match status" value="1"/>
</dbReference>
<evidence type="ECO:0000259" key="2">
    <source>
        <dbReference type="PROSITE" id="PS51186"/>
    </source>
</evidence>
<dbReference type="EMBL" id="JAVGJF010000017">
    <property type="protein sequence ID" value="MDQ7175214.1"/>
    <property type="molecule type" value="Genomic_DNA"/>
</dbReference>
<evidence type="ECO:0000313" key="5">
    <source>
        <dbReference type="Proteomes" id="UP000242704"/>
    </source>
</evidence>
<gene>
    <name evidence="4" type="ORF">BU653_10675</name>
    <name evidence="3" type="ORF">RCF65_04360</name>
</gene>
<dbReference type="EC" id="2.3.1.-" evidence="3"/>
<dbReference type="AlphaFoldDB" id="A0AAE5T020"/>
<dbReference type="PROSITE" id="PS51186">
    <property type="entry name" value="GNAT"/>
    <property type="match status" value="1"/>
</dbReference>
<dbReference type="CDD" id="cd04301">
    <property type="entry name" value="NAT_SF"/>
    <property type="match status" value="1"/>
</dbReference>
<dbReference type="InterPro" id="IPR050769">
    <property type="entry name" value="NAT_camello-type"/>
</dbReference>
<dbReference type="EMBL" id="PZBZ01000079">
    <property type="protein sequence ID" value="PTG11535.1"/>
    <property type="molecule type" value="Genomic_DNA"/>
</dbReference>
<dbReference type="Pfam" id="PF00583">
    <property type="entry name" value="Acetyltransf_1"/>
    <property type="match status" value="1"/>
</dbReference>
<dbReference type="SUPFAM" id="SSF55729">
    <property type="entry name" value="Acyl-CoA N-acyltransferases (Nat)"/>
    <property type="match status" value="1"/>
</dbReference>
<reference evidence="4" key="2">
    <citation type="submission" date="2018-03" db="EMBL/GenBank/DDBJ databases">
        <authorList>
            <person name="Naushad S."/>
        </authorList>
    </citation>
    <scope>NUCLEOTIDE SEQUENCE</scope>
    <source>
        <strain evidence="4">SNUC 505</strain>
    </source>
</reference>
<keyword evidence="1 3" id="KW-0808">Transferase</keyword>
<organism evidence="4 5">
    <name type="scientific">Staphylococcus chromogenes</name>
    <name type="common">Staphylococcus hyicus subsp. chromogenes</name>
    <dbReference type="NCBI Taxonomy" id="46126"/>
    <lineage>
        <taxon>Bacteria</taxon>
        <taxon>Bacillati</taxon>
        <taxon>Bacillota</taxon>
        <taxon>Bacilli</taxon>
        <taxon>Bacillales</taxon>
        <taxon>Staphylococcaceae</taxon>
        <taxon>Staphylococcus</taxon>
    </lineage>
</organism>
<dbReference type="PANTHER" id="PTHR13947:SF37">
    <property type="entry name" value="LD18367P"/>
    <property type="match status" value="1"/>
</dbReference>
<feature type="domain" description="N-acetyltransferase" evidence="2">
    <location>
        <begin position="1"/>
        <end position="144"/>
    </location>
</feature>
<reference evidence="3 6" key="3">
    <citation type="submission" date="2023-08" db="EMBL/GenBank/DDBJ databases">
        <title>Whole genome sequencing of Staphylococcus chromogenes NNSch 2386.</title>
        <authorList>
            <person name="Kropotov V.S."/>
            <person name="Boriskina E.V."/>
            <person name="Gordinskaya N.A."/>
            <person name="Shkurkina I.S."/>
            <person name="Kryazhev D.V."/>
            <person name="Alekseeva A.E."/>
            <person name="Makhova M.A."/>
        </authorList>
    </citation>
    <scope>NUCLEOTIDE SEQUENCE [LARGE SCALE GENOMIC DNA]</scope>
    <source>
        <strain evidence="3 6">NNSch 2386</strain>
    </source>
</reference>
<dbReference type="GO" id="GO:0008080">
    <property type="term" value="F:N-acetyltransferase activity"/>
    <property type="evidence" value="ECO:0007669"/>
    <property type="project" value="InterPro"/>
</dbReference>
<accession>A0AAE5T020</accession>